<dbReference type="Pfam" id="PF08310">
    <property type="entry name" value="LGFP"/>
    <property type="match status" value="2"/>
</dbReference>
<reference evidence="1" key="1">
    <citation type="journal article" date="2021" name="PeerJ">
        <title>Extensive microbial diversity within the chicken gut microbiome revealed by metagenomics and culture.</title>
        <authorList>
            <person name="Gilroy R."/>
            <person name="Ravi A."/>
            <person name="Getino M."/>
            <person name="Pursley I."/>
            <person name="Horton D.L."/>
            <person name="Alikhan N.F."/>
            <person name="Baker D."/>
            <person name="Gharbi K."/>
            <person name="Hall N."/>
            <person name="Watson M."/>
            <person name="Adriaenssens E.M."/>
            <person name="Foster-Nyarko E."/>
            <person name="Jarju S."/>
            <person name="Secka A."/>
            <person name="Antonio M."/>
            <person name="Oren A."/>
            <person name="Chaudhuri R.R."/>
            <person name="La Ragione R."/>
            <person name="Hildebrand F."/>
            <person name="Pallen M.J."/>
        </authorList>
    </citation>
    <scope>NUCLEOTIDE SEQUENCE</scope>
    <source>
        <strain evidence="1">4376</strain>
    </source>
</reference>
<protein>
    <submittedName>
        <fullName evidence="1">Uncharacterized protein</fullName>
    </submittedName>
</protein>
<comment type="caution">
    <text evidence="1">The sequence shown here is derived from an EMBL/GenBank/DDBJ whole genome shotgun (WGS) entry which is preliminary data.</text>
</comment>
<proteinExistence type="predicted"/>
<feature type="non-terminal residue" evidence="1">
    <location>
        <position position="1"/>
    </location>
</feature>
<gene>
    <name evidence="1" type="ORF">H9867_00535</name>
</gene>
<sequence length="296" mass="33568">LGWESGPLGYPVEDEVAVGDGLGRKQVFRGGHVYGSLAGLGSVRGRILERWLELGGPTGVLGYPVGDEAGTPDGRGRFSRFTGGMMYWTPQTDAWPVREPILSDWELEGYEKGASGYPISDVSREGDSFIQKFENGELSVKLINSLSFKEYSDGEWGDNYYRMQECIQGYDDKKPIVRFYYRDVRLYCKELQHIHERHFSRNDLSRRSWQVFQTCVALTLESEEPSGVITGPGRTIRTRFNDKTRTRSYAIYAYSSDRRSNYLVTAYTKRSNGPNDLGGNWGGCRRGLRGISFPWL</sequence>
<dbReference type="InterPro" id="IPR013207">
    <property type="entry name" value="LGFP"/>
</dbReference>
<name>A0A9D1RWD7_9CORY</name>
<dbReference type="Proteomes" id="UP000824189">
    <property type="component" value="Unassembled WGS sequence"/>
</dbReference>
<accession>A0A9D1RWD7</accession>
<organism evidence="1 2">
    <name type="scientific">Candidatus Corynebacterium gallistercoris</name>
    <dbReference type="NCBI Taxonomy" id="2838530"/>
    <lineage>
        <taxon>Bacteria</taxon>
        <taxon>Bacillati</taxon>
        <taxon>Actinomycetota</taxon>
        <taxon>Actinomycetes</taxon>
        <taxon>Mycobacteriales</taxon>
        <taxon>Corynebacteriaceae</taxon>
        <taxon>Corynebacterium</taxon>
    </lineage>
</organism>
<evidence type="ECO:0000313" key="2">
    <source>
        <dbReference type="Proteomes" id="UP000824189"/>
    </source>
</evidence>
<dbReference type="EMBL" id="DXFZ01000007">
    <property type="protein sequence ID" value="HIW94967.1"/>
    <property type="molecule type" value="Genomic_DNA"/>
</dbReference>
<reference evidence="1" key="2">
    <citation type="submission" date="2021-04" db="EMBL/GenBank/DDBJ databases">
        <authorList>
            <person name="Gilroy R."/>
        </authorList>
    </citation>
    <scope>NUCLEOTIDE SEQUENCE</scope>
    <source>
        <strain evidence="1">4376</strain>
    </source>
</reference>
<evidence type="ECO:0000313" key="1">
    <source>
        <dbReference type="EMBL" id="HIW94967.1"/>
    </source>
</evidence>
<dbReference type="AlphaFoldDB" id="A0A9D1RWD7"/>